<dbReference type="FunFam" id="1.10.10.60:FF:000121">
    <property type="entry name" value="Myb transcription factor"/>
    <property type="match status" value="1"/>
</dbReference>
<name>A0AAE1JRR7_9FABA</name>
<evidence type="ECO:0000256" key="5">
    <source>
        <dbReference type="ARBA" id="ARBA00023242"/>
    </source>
</evidence>
<dbReference type="Proteomes" id="UP001293593">
    <property type="component" value="Unassembled WGS sequence"/>
</dbReference>
<dbReference type="SUPFAM" id="SSF46689">
    <property type="entry name" value="Homeodomain-like"/>
    <property type="match status" value="1"/>
</dbReference>
<evidence type="ECO:0000313" key="10">
    <source>
        <dbReference type="Proteomes" id="UP001293593"/>
    </source>
</evidence>
<evidence type="ECO:0000256" key="4">
    <source>
        <dbReference type="ARBA" id="ARBA00023163"/>
    </source>
</evidence>
<comment type="caution">
    <text evidence="9">The sequence shown here is derived from an EMBL/GenBank/DDBJ whole genome shotgun (WGS) entry which is preliminary data.</text>
</comment>
<organism evidence="9 10">
    <name type="scientific">Acacia crassicarpa</name>
    <name type="common">northern wattle</name>
    <dbReference type="NCBI Taxonomy" id="499986"/>
    <lineage>
        <taxon>Eukaryota</taxon>
        <taxon>Viridiplantae</taxon>
        <taxon>Streptophyta</taxon>
        <taxon>Embryophyta</taxon>
        <taxon>Tracheophyta</taxon>
        <taxon>Spermatophyta</taxon>
        <taxon>Magnoliopsida</taxon>
        <taxon>eudicotyledons</taxon>
        <taxon>Gunneridae</taxon>
        <taxon>Pentapetalae</taxon>
        <taxon>rosids</taxon>
        <taxon>fabids</taxon>
        <taxon>Fabales</taxon>
        <taxon>Fabaceae</taxon>
        <taxon>Caesalpinioideae</taxon>
        <taxon>mimosoid clade</taxon>
        <taxon>Acacieae</taxon>
        <taxon>Acacia</taxon>
    </lineage>
</organism>
<dbReference type="InterPro" id="IPR015495">
    <property type="entry name" value="Myb_TF_plants"/>
</dbReference>
<evidence type="ECO:0000256" key="6">
    <source>
        <dbReference type="SAM" id="MobiDB-lite"/>
    </source>
</evidence>
<evidence type="ECO:0000256" key="1">
    <source>
        <dbReference type="ARBA" id="ARBA00004123"/>
    </source>
</evidence>
<dbReference type="Pfam" id="PF00249">
    <property type="entry name" value="Myb_DNA-binding"/>
    <property type="match status" value="2"/>
</dbReference>
<dbReference type="GO" id="GO:0005634">
    <property type="term" value="C:nucleus"/>
    <property type="evidence" value="ECO:0007669"/>
    <property type="project" value="UniProtKB-SubCell"/>
</dbReference>
<feature type="domain" description="Myb-like" evidence="7">
    <location>
        <begin position="9"/>
        <end position="61"/>
    </location>
</feature>
<gene>
    <name evidence="9" type="ORF">QN277_021696</name>
</gene>
<dbReference type="SMART" id="SM00717">
    <property type="entry name" value="SANT"/>
    <property type="match status" value="2"/>
</dbReference>
<dbReference type="PROSITE" id="PS51294">
    <property type="entry name" value="HTH_MYB"/>
    <property type="match status" value="2"/>
</dbReference>
<keyword evidence="2" id="KW-0805">Transcription regulation</keyword>
<feature type="region of interest" description="Disordered" evidence="6">
    <location>
        <begin position="285"/>
        <end position="320"/>
    </location>
</feature>
<sequence>MGRAPCCEKVGLKKGRWSAEEDEILSNYIAVNGEGSWRSLPKNAGLLRCGKSCRLRWINYLRSDLRRGNITPHEEDLIIKLHSSLGNRWSQIASHLPGRTDNEIKNYWNSHLSRKIYAFRKPASTDQSTTDTVETANANNNITKRKAGRTSRWAMKKKRSGNTKQEATEKGNHHQNNSVAAVPEPQTPALENEGLSITGDGIDFEDFMVVEGDNNNITENKVAERSEDEGGEKGDVWLRSGEDKETREMTTQEEVIHEQGIDGGGELCLDDMLDTWLLEADGGGVSSLTEERERNDDVSCFDSKKTSADHPDQCTDNNTQHSYSCSPLPEYDYWHNWETNMDVDQLIMNHDDYQSQTWDDDKQDLLSWLWEDDDPQIDPHKQNPKLPFILS</sequence>
<dbReference type="EMBL" id="JAWXYG010000005">
    <property type="protein sequence ID" value="KAK4273257.1"/>
    <property type="molecule type" value="Genomic_DNA"/>
</dbReference>
<evidence type="ECO:0000256" key="2">
    <source>
        <dbReference type="ARBA" id="ARBA00023015"/>
    </source>
</evidence>
<feature type="compositionally biased region" description="Basic residues" evidence="6">
    <location>
        <begin position="143"/>
        <end position="161"/>
    </location>
</feature>
<feature type="domain" description="HTH myb-type" evidence="8">
    <location>
        <begin position="9"/>
        <end position="61"/>
    </location>
</feature>
<feature type="domain" description="HTH myb-type" evidence="8">
    <location>
        <begin position="62"/>
        <end position="116"/>
    </location>
</feature>
<feature type="region of interest" description="Disordered" evidence="6">
    <location>
        <begin position="123"/>
        <end position="198"/>
    </location>
</feature>
<evidence type="ECO:0000313" key="9">
    <source>
        <dbReference type="EMBL" id="KAK4273257.1"/>
    </source>
</evidence>
<dbReference type="InterPro" id="IPR017930">
    <property type="entry name" value="Myb_dom"/>
</dbReference>
<dbReference type="Gene3D" id="1.10.10.60">
    <property type="entry name" value="Homeodomain-like"/>
    <property type="match status" value="2"/>
</dbReference>
<evidence type="ECO:0000256" key="3">
    <source>
        <dbReference type="ARBA" id="ARBA00023125"/>
    </source>
</evidence>
<feature type="compositionally biased region" description="Basic and acidic residues" evidence="6">
    <location>
        <begin position="289"/>
        <end position="313"/>
    </location>
</feature>
<evidence type="ECO:0000259" key="8">
    <source>
        <dbReference type="PROSITE" id="PS51294"/>
    </source>
</evidence>
<keyword evidence="10" id="KW-1185">Reference proteome</keyword>
<dbReference type="PANTHER" id="PTHR47999">
    <property type="entry name" value="TRANSCRIPTION FACTOR MYB8-RELATED-RELATED"/>
    <property type="match status" value="1"/>
</dbReference>
<dbReference type="CDD" id="cd00167">
    <property type="entry name" value="SANT"/>
    <property type="match status" value="2"/>
</dbReference>
<keyword evidence="5" id="KW-0539">Nucleus</keyword>
<keyword evidence="3" id="KW-0238">DNA-binding</keyword>
<dbReference type="PANTHER" id="PTHR47999:SF96">
    <property type="entry name" value="TRANSCRIPTION REPRESSOR MYB6-LIKE"/>
    <property type="match status" value="1"/>
</dbReference>
<dbReference type="PROSITE" id="PS50090">
    <property type="entry name" value="MYB_LIKE"/>
    <property type="match status" value="2"/>
</dbReference>
<dbReference type="GO" id="GO:0003677">
    <property type="term" value="F:DNA binding"/>
    <property type="evidence" value="ECO:0007669"/>
    <property type="project" value="UniProtKB-KW"/>
</dbReference>
<evidence type="ECO:0000259" key="7">
    <source>
        <dbReference type="PROSITE" id="PS50090"/>
    </source>
</evidence>
<proteinExistence type="predicted"/>
<dbReference type="InterPro" id="IPR001005">
    <property type="entry name" value="SANT/Myb"/>
</dbReference>
<feature type="domain" description="Myb-like" evidence="7">
    <location>
        <begin position="62"/>
        <end position="112"/>
    </location>
</feature>
<protein>
    <submittedName>
        <fullName evidence="9">Uncharacterized protein</fullName>
    </submittedName>
</protein>
<feature type="compositionally biased region" description="Polar residues" evidence="6">
    <location>
        <begin position="124"/>
        <end position="142"/>
    </location>
</feature>
<comment type="subcellular location">
    <subcellularLocation>
        <location evidence="1">Nucleus</location>
    </subcellularLocation>
</comment>
<dbReference type="AlphaFoldDB" id="A0AAE1JRR7"/>
<keyword evidence="4" id="KW-0804">Transcription</keyword>
<accession>A0AAE1JRR7</accession>
<reference evidence="9" key="1">
    <citation type="submission" date="2023-10" db="EMBL/GenBank/DDBJ databases">
        <title>Chromosome-level genome of the transformable northern wattle, Acacia crassicarpa.</title>
        <authorList>
            <person name="Massaro I."/>
            <person name="Sinha N.R."/>
            <person name="Poethig S."/>
            <person name="Leichty A.R."/>
        </authorList>
    </citation>
    <scope>NUCLEOTIDE SEQUENCE</scope>
    <source>
        <strain evidence="9">Acra3RX</strain>
        <tissue evidence="9">Leaf</tissue>
    </source>
</reference>
<dbReference type="InterPro" id="IPR009057">
    <property type="entry name" value="Homeodomain-like_sf"/>
</dbReference>